<dbReference type="EMBL" id="JASJOS010000026">
    <property type="protein sequence ID" value="MDJ1485995.1"/>
    <property type="molecule type" value="Genomic_DNA"/>
</dbReference>
<dbReference type="Proteomes" id="UP001241110">
    <property type="component" value="Unassembled WGS sequence"/>
</dbReference>
<organism evidence="1 2">
    <name type="scientific">Xanthocytophaga flava</name>
    <dbReference type="NCBI Taxonomy" id="3048013"/>
    <lineage>
        <taxon>Bacteria</taxon>
        <taxon>Pseudomonadati</taxon>
        <taxon>Bacteroidota</taxon>
        <taxon>Cytophagia</taxon>
        <taxon>Cytophagales</taxon>
        <taxon>Rhodocytophagaceae</taxon>
        <taxon>Xanthocytophaga</taxon>
    </lineage>
</organism>
<proteinExistence type="predicted"/>
<name>A0AAE3QZH2_9BACT</name>
<reference evidence="1" key="1">
    <citation type="submission" date="2023-05" db="EMBL/GenBank/DDBJ databases">
        <authorList>
            <person name="Zhang X."/>
        </authorList>
    </citation>
    <scope>NUCLEOTIDE SEQUENCE</scope>
    <source>
        <strain evidence="1">YF14B1</strain>
    </source>
</reference>
<evidence type="ECO:0000313" key="1">
    <source>
        <dbReference type="EMBL" id="MDJ1485995.1"/>
    </source>
</evidence>
<comment type="caution">
    <text evidence="1">The sequence shown here is derived from an EMBL/GenBank/DDBJ whole genome shotgun (WGS) entry which is preliminary data.</text>
</comment>
<protein>
    <submittedName>
        <fullName evidence="1">Uncharacterized protein</fullName>
    </submittedName>
</protein>
<gene>
    <name evidence="1" type="ORF">QNI16_36275</name>
</gene>
<sequence>MLNFEVSDIYFSASRLYEGYLEVVFYNSLKQESIHVEGYNEIWYETGNSIKEEYTRIDYPKKKLGIGKKKPVINQIRSSFYNGTFILFDNGDIFRIHLTDIQGEIEEIIRIETPATLSPMERDSIVKMFTKADPVIPSPFRSEE</sequence>
<dbReference type="RefSeq" id="WP_313989284.1">
    <property type="nucleotide sequence ID" value="NZ_JASJOS010000026.1"/>
</dbReference>
<dbReference type="AlphaFoldDB" id="A0AAE3QZH2"/>
<accession>A0AAE3QZH2</accession>
<evidence type="ECO:0000313" key="2">
    <source>
        <dbReference type="Proteomes" id="UP001241110"/>
    </source>
</evidence>